<feature type="domain" description="SUZ-C" evidence="4">
    <location>
        <begin position="148"/>
        <end position="202"/>
    </location>
</feature>
<evidence type="ECO:0000256" key="1">
    <source>
        <dbReference type="ARBA" id="ARBA00007124"/>
    </source>
</evidence>
<proteinExistence type="inferred from homology"/>
<reference evidence="5" key="2">
    <citation type="submission" date="2015-02" db="UniProtKB">
        <authorList>
            <consortium name="EnsemblMetazoa"/>
        </authorList>
    </citation>
    <scope>IDENTIFICATION</scope>
</reference>
<dbReference type="PANTHER" id="PTHR31796">
    <property type="entry name" value="SUZ DOMAIN-CONTAINING PROTEIN 1"/>
    <property type="match status" value="1"/>
</dbReference>
<evidence type="ECO:0000256" key="2">
    <source>
        <dbReference type="ARBA" id="ARBA00044802"/>
    </source>
</evidence>
<dbReference type="EMBL" id="JH431842">
    <property type="status" value="NOT_ANNOTATED_CDS"/>
    <property type="molecule type" value="Genomic_DNA"/>
</dbReference>
<sequence length="202" mass="22549">MADDNDDDVCDSWEDMLDNNVLEEHLKKITPLTIPDDEKIELSCGQNVYVGPMILHEDTGRTPYSPPEPQVKILKRPTNSAHHHHDTNCGATATNTPTLMKNVTLVNSMQTNALVNGERMTKQPVKSLQQREAEYAEARLRILGSAKSEEEIAEERLAKLGLNSHPEIAIRGLHLSQHDQSSNNVLRQPRGPDGTLGFCLKR</sequence>
<dbReference type="Pfam" id="PF12752">
    <property type="entry name" value="SUZ"/>
    <property type="match status" value="1"/>
</dbReference>
<dbReference type="OMA" id="VADDVCD"/>
<evidence type="ECO:0000259" key="4">
    <source>
        <dbReference type="PROSITE" id="PS51938"/>
    </source>
</evidence>
<dbReference type="InterPro" id="IPR024771">
    <property type="entry name" value="SUZ"/>
</dbReference>
<name>T1JL21_STRMM</name>
<dbReference type="EnsemblMetazoa" id="SMAR014551-RA">
    <property type="protein sequence ID" value="SMAR014551-PA"/>
    <property type="gene ID" value="SMAR014551"/>
</dbReference>
<dbReference type="PROSITE" id="PS51938">
    <property type="entry name" value="SUZ_C"/>
    <property type="match status" value="1"/>
</dbReference>
<dbReference type="InterPro" id="IPR024642">
    <property type="entry name" value="SUZ-C"/>
</dbReference>
<evidence type="ECO:0000259" key="3">
    <source>
        <dbReference type="PROSITE" id="PS51673"/>
    </source>
</evidence>
<dbReference type="Proteomes" id="UP000014500">
    <property type="component" value="Unassembled WGS sequence"/>
</dbReference>
<evidence type="ECO:0000313" key="6">
    <source>
        <dbReference type="Proteomes" id="UP000014500"/>
    </source>
</evidence>
<organism evidence="5 6">
    <name type="scientific">Strigamia maritima</name>
    <name type="common">European centipede</name>
    <name type="synonym">Geophilus maritimus</name>
    <dbReference type="NCBI Taxonomy" id="126957"/>
    <lineage>
        <taxon>Eukaryota</taxon>
        <taxon>Metazoa</taxon>
        <taxon>Ecdysozoa</taxon>
        <taxon>Arthropoda</taxon>
        <taxon>Myriapoda</taxon>
        <taxon>Chilopoda</taxon>
        <taxon>Pleurostigmophora</taxon>
        <taxon>Geophilomorpha</taxon>
        <taxon>Linotaeniidae</taxon>
        <taxon>Strigamia</taxon>
    </lineage>
</organism>
<dbReference type="HOGENOM" id="CLU_120658_0_0_1"/>
<dbReference type="eggNOG" id="ENOG502RZH5">
    <property type="taxonomic scope" value="Eukaryota"/>
</dbReference>
<dbReference type="PROSITE" id="PS51673">
    <property type="entry name" value="SUZ"/>
    <property type="match status" value="1"/>
</dbReference>
<reference evidence="6" key="1">
    <citation type="submission" date="2011-05" db="EMBL/GenBank/DDBJ databases">
        <authorList>
            <person name="Richards S.R."/>
            <person name="Qu J."/>
            <person name="Jiang H."/>
            <person name="Jhangiani S.N."/>
            <person name="Agravi P."/>
            <person name="Goodspeed R."/>
            <person name="Gross S."/>
            <person name="Mandapat C."/>
            <person name="Jackson L."/>
            <person name="Mathew T."/>
            <person name="Pu L."/>
            <person name="Thornton R."/>
            <person name="Saada N."/>
            <person name="Wilczek-Boney K.B."/>
            <person name="Lee S."/>
            <person name="Kovar C."/>
            <person name="Wu Y."/>
            <person name="Scherer S.E."/>
            <person name="Worley K.C."/>
            <person name="Muzny D.M."/>
            <person name="Gibbs R."/>
        </authorList>
    </citation>
    <scope>NUCLEOTIDE SEQUENCE</scope>
    <source>
        <strain evidence="6">Brora</strain>
    </source>
</reference>
<keyword evidence="6" id="KW-1185">Reference proteome</keyword>
<protein>
    <recommendedName>
        <fullName evidence="2">SUZ RNA-binding domain-containing</fullName>
    </recommendedName>
</protein>
<accession>T1JL21</accession>
<evidence type="ECO:0000313" key="5">
    <source>
        <dbReference type="EnsemblMetazoa" id="SMAR014551-PA"/>
    </source>
</evidence>
<feature type="domain" description="SUZ" evidence="3">
    <location>
        <begin position="50"/>
        <end position="147"/>
    </location>
</feature>
<dbReference type="PANTHER" id="PTHR31796:SF2">
    <property type="entry name" value="SUZ DOMAIN-CONTAINING PROTEIN 1"/>
    <property type="match status" value="1"/>
</dbReference>
<dbReference type="STRING" id="126957.T1JL21"/>
<dbReference type="PhylomeDB" id="T1JL21"/>
<dbReference type="Pfam" id="PF12901">
    <property type="entry name" value="SUZ-C"/>
    <property type="match status" value="1"/>
</dbReference>
<dbReference type="AlphaFoldDB" id="T1JL21"/>
<dbReference type="InterPro" id="IPR039228">
    <property type="entry name" value="SZRD1"/>
</dbReference>
<comment type="similarity">
    <text evidence="1">Belongs to the SZRD1 family.</text>
</comment>